<evidence type="ECO:0000313" key="2">
    <source>
        <dbReference type="EMBL" id="KAF2436963.1"/>
    </source>
</evidence>
<name>A0A9P4P4Y8_9PEZI</name>
<feature type="region of interest" description="Disordered" evidence="1">
    <location>
        <begin position="1"/>
        <end position="67"/>
    </location>
</feature>
<sequence>MSARRRKRFGSTLMQPQTQLPVESGEQQLALQPMPTLPLFPAESEGEGDPMQEATDPAANIPINERDKHDERWTWAEFSASNIGANRENQHLGKEELSNSSESTNGSNRLHSSGSRGSEERNQLLRKMTELEKQQGYLERDILHLKANRPAVENEKERLHNDWRYCIERFYDDNHARHGPQNLGARATWLKNRWMGKGRELGRLQAKLDVKGDRLDDVSSEPRSERCRWASRTHG</sequence>
<dbReference type="Proteomes" id="UP000800235">
    <property type="component" value="Unassembled WGS sequence"/>
</dbReference>
<evidence type="ECO:0000256" key="1">
    <source>
        <dbReference type="SAM" id="MobiDB-lite"/>
    </source>
</evidence>
<proteinExistence type="predicted"/>
<feature type="compositionally biased region" description="Polar residues" evidence="1">
    <location>
        <begin position="98"/>
        <end position="116"/>
    </location>
</feature>
<keyword evidence="3" id="KW-1185">Reference proteome</keyword>
<evidence type="ECO:0000313" key="3">
    <source>
        <dbReference type="Proteomes" id="UP000800235"/>
    </source>
</evidence>
<feature type="compositionally biased region" description="Polar residues" evidence="1">
    <location>
        <begin position="12"/>
        <end position="30"/>
    </location>
</feature>
<dbReference type="AlphaFoldDB" id="A0A9P4P4Y8"/>
<reference evidence="2" key="1">
    <citation type="journal article" date="2020" name="Stud. Mycol.">
        <title>101 Dothideomycetes genomes: a test case for predicting lifestyles and emergence of pathogens.</title>
        <authorList>
            <person name="Haridas S."/>
            <person name="Albert R."/>
            <person name="Binder M."/>
            <person name="Bloem J."/>
            <person name="Labutti K."/>
            <person name="Salamov A."/>
            <person name="Andreopoulos B."/>
            <person name="Baker S."/>
            <person name="Barry K."/>
            <person name="Bills G."/>
            <person name="Bluhm B."/>
            <person name="Cannon C."/>
            <person name="Castanera R."/>
            <person name="Culley D."/>
            <person name="Daum C."/>
            <person name="Ezra D."/>
            <person name="Gonzalez J."/>
            <person name="Henrissat B."/>
            <person name="Kuo A."/>
            <person name="Liang C."/>
            <person name="Lipzen A."/>
            <person name="Lutzoni F."/>
            <person name="Magnuson J."/>
            <person name="Mondo S."/>
            <person name="Nolan M."/>
            <person name="Ohm R."/>
            <person name="Pangilinan J."/>
            <person name="Park H.-J."/>
            <person name="Ramirez L."/>
            <person name="Alfaro M."/>
            <person name="Sun H."/>
            <person name="Tritt A."/>
            <person name="Yoshinaga Y."/>
            <person name="Zwiers L.-H."/>
            <person name="Turgeon B."/>
            <person name="Goodwin S."/>
            <person name="Spatafora J."/>
            <person name="Crous P."/>
            <person name="Grigoriev I."/>
        </authorList>
    </citation>
    <scope>NUCLEOTIDE SEQUENCE</scope>
    <source>
        <strain evidence="2">CBS 130266</strain>
    </source>
</reference>
<comment type="caution">
    <text evidence="2">The sequence shown here is derived from an EMBL/GenBank/DDBJ whole genome shotgun (WGS) entry which is preliminary data.</text>
</comment>
<feature type="compositionally biased region" description="Basic and acidic residues" evidence="1">
    <location>
        <begin position="215"/>
        <end position="228"/>
    </location>
</feature>
<organism evidence="2 3">
    <name type="scientific">Tothia fuscella</name>
    <dbReference type="NCBI Taxonomy" id="1048955"/>
    <lineage>
        <taxon>Eukaryota</taxon>
        <taxon>Fungi</taxon>
        <taxon>Dikarya</taxon>
        <taxon>Ascomycota</taxon>
        <taxon>Pezizomycotina</taxon>
        <taxon>Dothideomycetes</taxon>
        <taxon>Pleosporomycetidae</taxon>
        <taxon>Venturiales</taxon>
        <taxon>Cylindrosympodiaceae</taxon>
        <taxon>Tothia</taxon>
    </lineage>
</organism>
<feature type="region of interest" description="Disordered" evidence="1">
    <location>
        <begin position="84"/>
        <end position="121"/>
    </location>
</feature>
<feature type="compositionally biased region" description="Basic and acidic residues" evidence="1">
    <location>
        <begin position="88"/>
        <end position="97"/>
    </location>
</feature>
<protein>
    <submittedName>
        <fullName evidence="2">Uncharacterized protein</fullName>
    </submittedName>
</protein>
<dbReference type="EMBL" id="MU007009">
    <property type="protein sequence ID" value="KAF2436963.1"/>
    <property type="molecule type" value="Genomic_DNA"/>
</dbReference>
<gene>
    <name evidence="2" type="ORF">EJ08DRAFT_7886</name>
</gene>
<accession>A0A9P4P4Y8</accession>
<feature type="region of interest" description="Disordered" evidence="1">
    <location>
        <begin position="215"/>
        <end position="235"/>
    </location>
</feature>